<feature type="compositionally biased region" description="Basic and acidic residues" evidence="1">
    <location>
        <begin position="132"/>
        <end position="143"/>
    </location>
</feature>
<dbReference type="Proteomes" id="UP001633002">
    <property type="component" value="Unassembled WGS sequence"/>
</dbReference>
<evidence type="ECO:0000256" key="1">
    <source>
        <dbReference type="SAM" id="MobiDB-lite"/>
    </source>
</evidence>
<feature type="compositionally biased region" description="Basic and acidic residues" evidence="1">
    <location>
        <begin position="23"/>
        <end position="38"/>
    </location>
</feature>
<accession>A0ABD3H2E5</accession>
<name>A0ABD3H2E5_9MARC</name>
<feature type="region of interest" description="Disordered" evidence="1">
    <location>
        <begin position="112"/>
        <end position="143"/>
    </location>
</feature>
<comment type="caution">
    <text evidence="2">The sequence shown here is derived from an EMBL/GenBank/DDBJ whole genome shotgun (WGS) entry which is preliminary data.</text>
</comment>
<protein>
    <submittedName>
        <fullName evidence="2">Uncharacterized protein</fullName>
    </submittedName>
</protein>
<proteinExistence type="predicted"/>
<sequence>MRGSVSSSIGTALPAQGENSLVNERENYRETEKDKDELNAMMHEQFPTLAEAMGKGKNKADESRPPTETNPRNRDARTTTVDNSMKSATMTSVVQLQNPLGVNDDETFEVEENASQLNYSEGTQETDEEGELEHRSKPLADDRKSECEVTVAVVVFRATKNTSDHLAVGERESTVGVWKRLADGRPGRELTAPPHLEELANEPVVLIADDPALMGTIPDVPNRNYGTGWWLNKSEDGEMEEKKHPPDQGVSGDTFTIHSLLEPRQEEIMADAKGEQS</sequence>
<feature type="compositionally biased region" description="Polar residues" evidence="1">
    <location>
        <begin position="1"/>
        <end position="10"/>
    </location>
</feature>
<organism evidence="2 3">
    <name type="scientific">Riccia sorocarpa</name>
    <dbReference type="NCBI Taxonomy" id="122646"/>
    <lineage>
        <taxon>Eukaryota</taxon>
        <taxon>Viridiplantae</taxon>
        <taxon>Streptophyta</taxon>
        <taxon>Embryophyta</taxon>
        <taxon>Marchantiophyta</taxon>
        <taxon>Marchantiopsida</taxon>
        <taxon>Marchantiidae</taxon>
        <taxon>Marchantiales</taxon>
        <taxon>Ricciaceae</taxon>
        <taxon>Riccia</taxon>
    </lineage>
</organism>
<dbReference type="EMBL" id="JBJQOH010000006">
    <property type="protein sequence ID" value="KAL3684734.1"/>
    <property type="molecule type" value="Genomic_DNA"/>
</dbReference>
<gene>
    <name evidence="2" type="ORF">R1sor_002756</name>
</gene>
<keyword evidence="3" id="KW-1185">Reference proteome</keyword>
<reference evidence="2 3" key="1">
    <citation type="submission" date="2024-09" db="EMBL/GenBank/DDBJ databases">
        <title>Chromosome-scale assembly of Riccia sorocarpa.</title>
        <authorList>
            <person name="Paukszto L."/>
        </authorList>
    </citation>
    <scope>NUCLEOTIDE SEQUENCE [LARGE SCALE GENOMIC DNA]</scope>
    <source>
        <strain evidence="2">LP-2024</strain>
        <tissue evidence="2">Aerial parts of the thallus</tissue>
    </source>
</reference>
<evidence type="ECO:0000313" key="2">
    <source>
        <dbReference type="EMBL" id="KAL3684734.1"/>
    </source>
</evidence>
<feature type="region of interest" description="Disordered" evidence="1">
    <location>
        <begin position="1"/>
        <end position="84"/>
    </location>
</feature>
<evidence type="ECO:0000313" key="3">
    <source>
        <dbReference type="Proteomes" id="UP001633002"/>
    </source>
</evidence>
<feature type="compositionally biased region" description="Basic and acidic residues" evidence="1">
    <location>
        <begin position="58"/>
        <end position="77"/>
    </location>
</feature>
<dbReference type="AlphaFoldDB" id="A0ABD3H2E5"/>
<feature type="compositionally biased region" description="Polar residues" evidence="1">
    <location>
        <begin position="113"/>
        <end position="123"/>
    </location>
</feature>